<dbReference type="EMBL" id="CAWYQH010000108">
    <property type="protein sequence ID" value="CAK8689249.1"/>
    <property type="molecule type" value="Genomic_DNA"/>
</dbReference>
<sequence length="78" mass="8318">MTELCCSSTTTTTREATAVLEVSSLSKILMEIASTWMRTVMLFSIFVKTAIQMVALHVDVPCCASGACSSNVLPPSSK</sequence>
<organism evidence="1 2">
    <name type="scientific">Clavelina lepadiformis</name>
    <name type="common">Light-bulb sea squirt</name>
    <name type="synonym">Ascidia lepadiformis</name>
    <dbReference type="NCBI Taxonomy" id="159417"/>
    <lineage>
        <taxon>Eukaryota</taxon>
        <taxon>Metazoa</taxon>
        <taxon>Chordata</taxon>
        <taxon>Tunicata</taxon>
        <taxon>Ascidiacea</taxon>
        <taxon>Aplousobranchia</taxon>
        <taxon>Clavelinidae</taxon>
        <taxon>Clavelina</taxon>
    </lineage>
</organism>
<dbReference type="Proteomes" id="UP001642483">
    <property type="component" value="Unassembled WGS sequence"/>
</dbReference>
<protein>
    <submittedName>
        <fullName evidence="1">Uncharacterized protein</fullName>
    </submittedName>
</protein>
<keyword evidence="2" id="KW-1185">Reference proteome</keyword>
<evidence type="ECO:0000313" key="2">
    <source>
        <dbReference type="Proteomes" id="UP001642483"/>
    </source>
</evidence>
<proteinExistence type="predicted"/>
<accession>A0ABP0GF25</accession>
<gene>
    <name evidence="1" type="ORF">CVLEPA_LOCUS21281</name>
</gene>
<reference evidence="1 2" key="1">
    <citation type="submission" date="2024-02" db="EMBL/GenBank/DDBJ databases">
        <authorList>
            <person name="Daric V."/>
            <person name="Darras S."/>
        </authorList>
    </citation>
    <scope>NUCLEOTIDE SEQUENCE [LARGE SCALE GENOMIC DNA]</scope>
</reference>
<comment type="caution">
    <text evidence="1">The sequence shown here is derived from an EMBL/GenBank/DDBJ whole genome shotgun (WGS) entry which is preliminary data.</text>
</comment>
<name>A0ABP0GF25_CLALP</name>
<evidence type="ECO:0000313" key="1">
    <source>
        <dbReference type="EMBL" id="CAK8689249.1"/>
    </source>
</evidence>